<gene>
    <name evidence="1" type="ORF">BZK31_21615</name>
</gene>
<dbReference type="AlphaFoldDB" id="A0A1X0N1D8"/>
<reference evidence="2" key="1">
    <citation type="submission" date="2017-02" db="EMBL/GenBank/DDBJ databases">
        <title>Pseudomonas floridae sp. nov., a novel pathogenic bacterial species isolated from tomato.</title>
        <authorList>
            <person name="Timilsina S."/>
            <person name="Vallad G.E."/>
            <person name="Jones J.B."/>
        </authorList>
    </citation>
    <scope>NUCLEOTIDE SEQUENCE [LARGE SCALE GENOMIC DNA]</scope>
    <source>
        <strain evidence="2">GEV388</strain>
    </source>
</reference>
<keyword evidence="2" id="KW-1185">Reference proteome</keyword>
<proteinExistence type="predicted"/>
<evidence type="ECO:0000313" key="2">
    <source>
        <dbReference type="Proteomes" id="UP000192815"/>
    </source>
</evidence>
<organism evidence="1 2">
    <name type="scientific">Pseudomonas floridensis</name>
    <dbReference type="NCBI Taxonomy" id="1958950"/>
    <lineage>
        <taxon>Bacteria</taxon>
        <taxon>Pseudomonadati</taxon>
        <taxon>Pseudomonadota</taxon>
        <taxon>Gammaproteobacteria</taxon>
        <taxon>Pseudomonadales</taxon>
        <taxon>Pseudomonadaceae</taxon>
        <taxon>Pseudomonas</taxon>
    </lineage>
</organism>
<comment type="caution">
    <text evidence="1">The sequence shown here is derived from an EMBL/GenBank/DDBJ whole genome shotgun (WGS) entry which is preliminary data.</text>
</comment>
<accession>A0A1X0N1D8</accession>
<dbReference type="STRING" id="1958950.BZK31_21615"/>
<evidence type="ECO:0000313" key="1">
    <source>
        <dbReference type="EMBL" id="ORC57123.1"/>
    </source>
</evidence>
<name>A0A1X0N1D8_9PSED</name>
<dbReference type="Proteomes" id="UP000192815">
    <property type="component" value="Unassembled WGS sequence"/>
</dbReference>
<sequence length="69" mass="7950">MLRSGACFLPDRIDRLHKMTSFQPRHWLYSHATHKVLNKGVTGFSADLSCFSGLRQHYAQRITICLMSI</sequence>
<dbReference type="EMBL" id="MUIO01000092">
    <property type="protein sequence ID" value="ORC57123.1"/>
    <property type="molecule type" value="Genomic_DNA"/>
</dbReference>
<protein>
    <submittedName>
        <fullName evidence="1">Uncharacterized protein</fullName>
    </submittedName>
</protein>